<dbReference type="EMBL" id="JASPKZ010000041">
    <property type="protein sequence ID" value="KAJ9600923.1"/>
    <property type="molecule type" value="Genomic_DNA"/>
</dbReference>
<comment type="caution">
    <text evidence="1">The sequence shown here is derived from an EMBL/GenBank/DDBJ whole genome shotgun (WGS) entry which is preliminary data.</text>
</comment>
<accession>A0AAD8ANJ3</accession>
<proteinExistence type="predicted"/>
<feature type="non-terminal residue" evidence="1">
    <location>
        <position position="1"/>
    </location>
</feature>
<sequence length="62" mass="7393">KYKIQYTRRIVSLAYSTAHRLCAISHRSRTLVKFERDNMNVSQFEQHANVTFYQNVETNLQS</sequence>
<reference evidence="1" key="1">
    <citation type="journal article" date="2023" name="IScience">
        <title>Live-bearing cockroach genome reveals convergent evolutionary mechanisms linked to viviparity in insects and beyond.</title>
        <authorList>
            <person name="Fouks B."/>
            <person name="Harrison M.C."/>
            <person name="Mikhailova A.A."/>
            <person name="Marchal E."/>
            <person name="English S."/>
            <person name="Carruthers M."/>
            <person name="Jennings E.C."/>
            <person name="Chiamaka E.L."/>
            <person name="Frigard R.A."/>
            <person name="Pippel M."/>
            <person name="Attardo G.M."/>
            <person name="Benoit J.B."/>
            <person name="Bornberg-Bauer E."/>
            <person name="Tobe S.S."/>
        </authorList>
    </citation>
    <scope>NUCLEOTIDE SEQUENCE</scope>
    <source>
        <strain evidence="1">Stay&amp;Tobe</strain>
    </source>
</reference>
<protein>
    <submittedName>
        <fullName evidence="1">Uncharacterized protein</fullName>
    </submittedName>
</protein>
<dbReference type="AlphaFoldDB" id="A0AAD8ANJ3"/>
<reference evidence="1" key="2">
    <citation type="submission" date="2023-05" db="EMBL/GenBank/DDBJ databases">
        <authorList>
            <person name="Fouks B."/>
        </authorList>
    </citation>
    <scope>NUCLEOTIDE SEQUENCE</scope>
    <source>
        <strain evidence="1">Stay&amp;Tobe</strain>
        <tissue evidence="1">Testes</tissue>
    </source>
</reference>
<name>A0AAD8ANJ3_DIPPU</name>
<gene>
    <name evidence="1" type="ORF">L9F63_000925</name>
</gene>
<evidence type="ECO:0000313" key="2">
    <source>
        <dbReference type="Proteomes" id="UP001233999"/>
    </source>
</evidence>
<organism evidence="1 2">
    <name type="scientific">Diploptera punctata</name>
    <name type="common">Pacific beetle cockroach</name>
    <dbReference type="NCBI Taxonomy" id="6984"/>
    <lineage>
        <taxon>Eukaryota</taxon>
        <taxon>Metazoa</taxon>
        <taxon>Ecdysozoa</taxon>
        <taxon>Arthropoda</taxon>
        <taxon>Hexapoda</taxon>
        <taxon>Insecta</taxon>
        <taxon>Pterygota</taxon>
        <taxon>Neoptera</taxon>
        <taxon>Polyneoptera</taxon>
        <taxon>Dictyoptera</taxon>
        <taxon>Blattodea</taxon>
        <taxon>Blaberoidea</taxon>
        <taxon>Blaberidae</taxon>
        <taxon>Diplopterinae</taxon>
        <taxon>Diploptera</taxon>
    </lineage>
</organism>
<keyword evidence="2" id="KW-1185">Reference proteome</keyword>
<evidence type="ECO:0000313" key="1">
    <source>
        <dbReference type="EMBL" id="KAJ9600923.1"/>
    </source>
</evidence>
<dbReference type="Proteomes" id="UP001233999">
    <property type="component" value="Unassembled WGS sequence"/>
</dbReference>
<feature type="non-terminal residue" evidence="1">
    <location>
        <position position="62"/>
    </location>
</feature>